<dbReference type="EMBL" id="JOWA01000077">
    <property type="protein sequence ID" value="KEZ45629.1"/>
    <property type="molecule type" value="Genomic_DNA"/>
</dbReference>
<keyword evidence="4" id="KW-1185">Reference proteome</keyword>
<evidence type="ECO:0000256" key="1">
    <source>
        <dbReference type="ARBA" id="ARBA00023002"/>
    </source>
</evidence>
<dbReference type="PANTHER" id="PTHR43364:SF4">
    <property type="entry name" value="NAD(P)-LINKED OXIDOREDUCTASE SUPERFAMILY PROTEIN"/>
    <property type="match status" value="1"/>
</dbReference>
<accession>A0A084GE67</accession>
<dbReference type="InterPro" id="IPR020471">
    <property type="entry name" value="AKR"/>
</dbReference>
<dbReference type="InterPro" id="IPR036812">
    <property type="entry name" value="NAD(P)_OxRdtase_dom_sf"/>
</dbReference>
<dbReference type="Pfam" id="PF00248">
    <property type="entry name" value="Aldo_ket_red"/>
    <property type="match status" value="1"/>
</dbReference>
<dbReference type="SUPFAM" id="SSF51430">
    <property type="entry name" value="NAD(P)-linked oxidoreductase"/>
    <property type="match status" value="1"/>
</dbReference>
<dbReference type="AlphaFoldDB" id="A0A084GE67"/>
<reference evidence="3 4" key="1">
    <citation type="journal article" date="2014" name="Genome Announc.">
        <title>Draft genome sequence of the pathogenic fungus Scedosporium apiospermum.</title>
        <authorList>
            <person name="Vandeputte P."/>
            <person name="Ghamrawi S."/>
            <person name="Rechenmann M."/>
            <person name="Iltis A."/>
            <person name="Giraud S."/>
            <person name="Fleury M."/>
            <person name="Thornton C."/>
            <person name="Delhaes L."/>
            <person name="Meyer W."/>
            <person name="Papon N."/>
            <person name="Bouchara J.P."/>
        </authorList>
    </citation>
    <scope>NUCLEOTIDE SEQUENCE [LARGE SCALE GENOMIC DNA]</scope>
    <source>
        <strain evidence="3 4">IHEM 14462</strain>
    </source>
</reference>
<name>A0A084GE67_PSEDA</name>
<dbReference type="VEuPathDB" id="FungiDB:SAPIO_CDS1986"/>
<dbReference type="KEGG" id="sapo:SAPIO_CDS1986"/>
<comment type="caution">
    <text evidence="3">The sequence shown here is derived from an EMBL/GenBank/DDBJ whole genome shotgun (WGS) entry which is preliminary data.</text>
</comment>
<organism evidence="3 4">
    <name type="scientific">Pseudallescheria apiosperma</name>
    <name type="common">Scedosporium apiospermum</name>
    <dbReference type="NCBI Taxonomy" id="563466"/>
    <lineage>
        <taxon>Eukaryota</taxon>
        <taxon>Fungi</taxon>
        <taxon>Dikarya</taxon>
        <taxon>Ascomycota</taxon>
        <taxon>Pezizomycotina</taxon>
        <taxon>Sordariomycetes</taxon>
        <taxon>Hypocreomycetidae</taxon>
        <taxon>Microascales</taxon>
        <taxon>Microascaceae</taxon>
        <taxon>Scedosporium</taxon>
    </lineage>
</organism>
<dbReference type="PRINTS" id="PR00069">
    <property type="entry name" value="ALDKETRDTASE"/>
</dbReference>
<sequence length="324" mass="35494">MPEDRQPVEIILGTHTIGDSSALPGVIHFDDVKDVQAVLDSFYNRGFRTIDTARNYTGSEDRLGKAGAASRFTIHTKVLDGPPGSHEPAKLEASIDKSLADLRTSSVETMFLHVPDRQTPFEDVAEAMDKAFRQGKFKNFGLSNYSPAEVQQFIDICEEKGFVKPSIYEGHYNAIVRGGEKELIPLLRKHNMAFFAYSPAAGGLFTGNAGNSTASKRWSKDNIIGKVYSDTYGKPTVEDTVAAVRQAAEKYDVTGHAAALRWTAFHSILDGKYGDAVIFGARNMEQLEQSLEAFEAGRLPAELADAISAVYKAVEGEDEPPFHL</sequence>
<evidence type="ECO:0000313" key="3">
    <source>
        <dbReference type="EMBL" id="KEZ45629.1"/>
    </source>
</evidence>
<dbReference type="GeneID" id="27721058"/>
<dbReference type="Gene3D" id="3.20.20.100">
    <property type="entry name" value="NADP-dependent oxidoreductase domain"/>
    <property type="match status" value="1"/>
</dbReference>
<protein>
    <recommendedName>
        <fullName evidence="2">NADP-dependent oxidoreductase domain-containing protein</fullName>
    </recommendedName>
</protein>
<keyword evidence="1" id="KW-0560">Oxidoreductase</keyword>
<dbReference type="InterPro" id="IPR023210">
    <property type="entry name" value="NADP_OxRdtase_dom"/>
</dbReference>
<dbReference type="PANTHER" id="PTHR43364">
    <property type="entry name" value="NADH-SPECIFIC METHYLGLYOXAL REDUCTASE-RELATED"/>
    <property type="match status" value="1"/>
</dbReference>
<proteinExistence type="predicted"/>
<dbReference type="GO" id="GO:0016491">
    <property type="term" value="F:oxidoreductase activity"/>
    <property type="evidence" value="ECO:0007669"/>
    <property type="project" value="UniProtKB-KW"/>
</dbReference>
<evidence type="ECO:0000259" key="2">
    <source>
        <dbReference type="Pfam" id="PF00248"/>
    </source>
</evidence>
<dbReference type="OrthoDB" id="2310150at2759"/>
<dbReference type="Proteomes" id="UP000028545">
    <property type="component" value="Unassembled WGS sequence"/>
</dbReference>
<dbReference type="InterPro" id="IPR050523">
    <property type="entry name" value="AKR_Detox_Biosynth"/>
</dbReference>
<feature type="domain" description="NADP-dependent oxidoreductase" evidence="2">
    <location>
        <begin position="9"/>
        <end position="311"/>
    </location>
</feature>
<gene>
    <name evidence="3" type="ORF">SAPIO_CDS1986</name>
</gene>
<dbReference type="OMA" id="EGHYNAI"/>
<evidence type="ECO:0000313" key="4">
    <source>
        <dbReference type="Proteomes" id="UP000028545"/>
    </source>
</evidence>
<dbReference type="RefSeq" id="XP_016645428.1">
    <property type="nucleotide sequence ID" value="XM_016785131.1"/>
</dbReference>
<dbReference type="HOGENOM" id="CLU_023205_1_1_1"/>
<dbReference type="CDD" id="cd19075">
    <property type="entry name" value="AKR_AKR7A1-5"/>
    <property type="match status" value="1"/>
</dbReference>